<dbReference type="InterPro" id="IPR032710">
    <property type="entry name" value="NTF2-like_dom_sf"/>
</dbReference>
<dbReference type="Gene3D" id="3.10.450.50">
    <property type="match status" value="1"/>
</dbReference>
<evidence type="ECO:0000313" key="2">
    <source>
        <dbReference type="EMBL" id="KJV08563.1"/>
    </source>
</evidence>
<name>A0A0F3IPV6_9PROT</name>
<dbReference type="SUPFAM" id="SSF54427">
    <property type="entry name" value="NTF2-like"/>
    <property type="match status" value="1"/>
</dbReference>
<evidence type="ECO:0000313" key="3">
    <source>
        <dbReference type="Proteomes" id="UP000033774"/>
    </source>
</evidence>
<dbReference type="AlphaFoldDB" id="A0A0F3IPV6"/>
<dbReference type="Proteomes" id="UP000033774">
    <property type="component" value="Unassembled WGS sequence"/>
</dbReference>
<reference evidence="2 3" key="1">
    <citation type="submission" date="2015-03" db="EMBL/GenBank/DDBJ databases">
        <title>Draft genome sequence of Elstera litoralis.</title>
        <authorList>
            <person name="Rahalkar M.C."/>
            <person name="Dhakephalkar P.K."/>
            <person name="Pore S.D."/>
            <person name="Arora P."/>
            <person name="Kapse N.G."/>
            <person name="Pandit P.S."/>
        </authorList>
    </citation>
    <scope>NUCLEOTIDE SEQUENCE [LARGE SCALE GENOMIC DNA]</scope>
    <source>
        <strain evidence="2 3">Dia-1</strain>
    </source>
</reference>
<sequence>MPTRERVNAFVAAVVSGDHVAAIADFYHEDATMQENGLEPRRGRDVLLAHEAKALSRLQKMHTHPPKAVVLDGDSVVINWVFDAVALDGSARRLEELAFQTWRGDRILTERFFYDTATAWQSVPAPV</sequence>
<gene>
    <name evidence="2" type="ORF">VZ95_16990</name>
</gene>
<dbReference type="Pfam" id="PF12680">
    <property type="entry name" value="SnoaL_2"/>
    <property type="match status" value="1"/>
</dbReference>
<proteinExistence type="predicted"/>
<keyword evidence="3" id="KW-1185">Reference proteome</keyword>
<protein>
    <submittedName>
        <fullName evidence="2">Polyketide cyclase</fullName>
    </submittedName>
</protein>
<feature type="domain" description="SnoaL-like" evidence="1">
    <location>
        <begin position="7"/>
        <end position="107"/>
    </location>
</feature>
<accession>A0A0F3IPV6</accession>
<dbReference type="InterPro" id="IPR037401">
    <property type="entry name" value="SnoaL-like"/>
</dbReference>
<dbReference type="OrthoDB" id="9803684at2"/>
<comment type="caution">
    <text evidence="2">The sequence shown here is derived from an EMBL/GenBank/DDBJ whole genome shotgun (WGS) entry which is preliminary data.</text>
</comment>
<organism evidence="2 3">
    <name type="scientific">Elstera litoralis</name>
    <dbReference type="NCBI Taxonomy" id="552518"/>
    <lineage>
        <taxon>Bacteria</taxon>
        <taxon>Pseudomonadati</taxon>
        <taxon>Pseudomonadota</taxon>
        <taxon>Alphaproteobacteria</taxon>
        <taxon>Rhodospirillales</taxon>
        <taxon>Rhodospirillaceae</taxon>
        <taxon>Elstera</taxon>
    </lineage>
</organism>
<dbReference type="RefSeq" id="WP_045776911.1">
    <property type="nucleotide sequence ID" value="NZ_LAJY01000535.1"/>
</dbReference>
<dbReference type="EMBL" id="LAJY01000535">
    <property type="protein sequence ID" value="KJV08563.1"/>
    <property type="molecule type" value="Genomic_DNA"/>
</dbReference>
<evidence type="ECO:0000259" key="1">
    <source>
        <dbReference type="Pfam" id="PF12680"/>
    </source>
</evidence>